<dbReference type="Proteomes" id="UP000006844">
    <property type="component" value="Chromosome"/>
</dbReference>
<dbReference type="EMBL" id="CP002467">
    <property type="protein sequence ID" value="ADV83107.1"/>
    <property type="molecule type" value="Genomic_DNA"/>
</dbReference>
<evidence type="ECO:0000256" key="6">
    <source>
        <dbReference type="ARBA" id="ARBA00022989"/>
    </source>
</evidence>
<evidence type="ECO:0000313" key="9">
    <source>
        <dbReference type="EMBL" id="ADV83107.1"/>
    </source>
</evidence>
<evidence type="ECO:0000256" key="7">
    <source>
        <dbReference type="ARBA" id="ARBA00023136"/>
    </source>
</evidence>
<feature type="transmembrane region" description="Helical" evidence="8">
    <location>
        <begin position="95"/>
        <end position="113"/>
    </location>
</feature>
<feature type="transmembrane region" description="Helical" evidence="8">
    <location>
        <begin position="134"/>
        <end position="163"/>
    </location>
</feature>
<evidence type="ECO:0000256" key="2">
    <source>
        <dbReference type="ARBA" id="ARBA00009142"/>
    </source>
</evidence>
<evidence type="ECO:0000256" key="3">
    <source>
        <dbReference type="ARBA" id="ARBA00022448"/>
    </source>
</evidence>
<dbReference type="eggNOG" id="COG0730">
    <property type="taxonomic scope" value="Bacteria"/>
</dbReference>
<feature type="transmembrane region" description="Helical" evidence="8">
    <location>
        <begin position="224"/>
        <end position="242"/>
    </location>
</feature>
<keyword evidence="7 8" id="KW-0472">Membrane</keyword>
<evidence type="ECO:0000256" key="1">
    <source>
        <dbReference type="ARBA" id="ARBA00004651"/>
    </source>
</evidence>
<dbReference type="InterPro" id="IPR052017">
    <property type="entry name" value="TSUP"/>
</dbReference>
<sequence length="260" mass="27869">MIYLIAIFFATSAISVVTGSTSLITVPAMLQFHIEPRTALATNMFALTFLSIGASLPLSRAKSVDHQPIGVLMLLTFVGSVIGAILLLFVPVTSLSVIVPSAMIGVALFSAFYRKAGSDKVVIHSASRKTIGYLPTFILGMYGGFFSGGYVTILTAVFVTAFGTSFREAIATTKLLNICSSAIATAICMWRGLIDYRLGIVLGITMFFGATLGARFVVRLAEKWLRRIFLGAVWILGVKALIFDLPGKLHGHGEPVSTEH</sequence>
<dbReference type="AlphaFoldDB" id="E8UXU1"/>
<dbReference type="Pfam" id="PF01925">
    <property type="entry name" value="TauE"/>
    <property type="match status" value="1"/>
</dbReference>
<evidence type="ECO:0000256" key="5">
    <source>
        <dbReference type="ARBA" id="ARBA00022692"/>
    </source>
</evidence>
<dbReference type="KEGG" id="tsa:AciPR4_2314"/>
<keyword evidence="6 8" id="KW-1133">Transmembrane helix</keyword>
<feature type="transmembrane region" description="Helical" evidence="8">
    <location>
        <begin position="70"/>
        <end position="89"/>
    </location>
</feature>
<evidence type="ECO:0000313" key="10">
    <source>
        <dbReference type="Proteomes" id="UP000006844"/>
    </source>
</evidence>
<keyword evidence="4 8" id="KW-1003">Cell membrane</keyword>
<dbReference type="GO" id="GO:0005886">
    <property type="term" value="C:plasma membrane"/>
    <property type="evidence" value="ECO:0007669"/>
    <property type="project" value="UniProtKB-SubCell"/>
</dbReference>
<keyword evidence="3" id="KW-0813">Transport</keyword>
<feature type="transmembrane region" description="Helical" evidence="8">
    <location>
        <begin position="200"/>
        <end position="218"/>
    </location>
</feature>
<protein>
    <recommendedName>
        <fullName evidence="8">Probable membrane transporter protein</fullName>
    </recommendedName>
</protein>
<reference evidence="9 10" key="1">
    <citation type="journal article" date="2012" name="Stand. Genomic Sci.">
        <title>Complete genome sequence of Terriglobus saanensis type strain SP1PR4(T), an Acidobacteria from tundra soil.</title>
        <authorList>
            <person name="Rawat S.R."/>
            <person name="Mannisto M.K."/>
            <person name="Starovoytov V."/>
            <person name="Goodwin L."/>
            <person name="Nolan M."/>
            <person name="Hauser L."/>
            <person name="Land M."/>
            <person name="Davenport K.W."/>
            <person name="Woyke T."/>
            <person name="Haggblom M.M."/>
        </authorList>
    </citation>
    <scope>NUCLEOTIDE SEQUENCE</scope>
    <source>
        <strain evidence="10">ATCC BAA-1853 / DSM 23119 / SP1PR4</strain>
    </source>
</reference>
<comment type="similarity">
    <text evidence="2 8">Belongs to the 4-toluene sulfonate uptake permease (TSUP) (TC 2.A.102) family.</text>
</comment>
<proteinExistence type="inferred from homology"/>
<keyword evidence="5 8" id="KW-0812">Transmembrane</keyword>
<accession>E8UXU1</accession>
<dbReference type="InterPro" id="IPR002781">
    <property type="entry name" value="TM_pro_TauE-like"/>
</dbReference>
<keyword evidence="10" id="KW-1185">Reference proteome</keyword>
<feature type="transmembrane region" description="Helical" evidence="8">
    <location>
        <begin position="38"/>
        <end position="58"/>
    </location>
</feature>
<dbReference type="PANTHER" id="PTHR30269">
    <property type="entry name" value="TRANSMEMBRANE PROTEIN YFCA"/>
    <property type="match status" value="1"/>
</dbReference>
<feature type="transmembrane region" description="Helical" evidence="8">
    <location>
        <begin position="175"/>
        <end position="193"/>
    </location>
</feature>
<dbReference type="HOGENOM" id="CLU_045498_2_3_0"/>
<dbReference type="PANTHER" id="PTHR30269:SF0">
    <property type="entry name" value="MEMBRANE TRANSPORTER PROTEIN YFCA-RELATED"/>
    <property type="match status" value="1"/>
</dbReference>
<gene>
    <name evidence="9" type="ordered locus">AciPR4_2314</name>
</gene>
<dbReference type="RefSeq" id="WP_013568840.1">
    <property type="nucleotide sequence ID" value="NC_014963.1"/>
</dbReference>
<name>E8UXU1_TERSS</name>
<evidence type="ECO:0000256" key="4">
    <source>
        <dbReference type="ARBA" id="ARBA00022475"/>
    </source>
</evidence>
<comment type="subcellular location">
    <subcellularLocation>
        <location evidence="1 8">Cell membrane</location>
        <topology evidence="1 8">Multi-pass membrane protein</topology>
    </subcellularLocation>
</comment>
<evidence type="ECO:0000256" key="8">
    <source>
        <dbReference type="RuleBase" id="RU363041"/>
    </source>
</evidence>
<organism evidence="9 10">
    <name type="scientific">Terriglobus saanensis (strain ATCC BAA-1853 / DSM 23119 / SP1PR4)</name>
    <dbReference type="NCBI Taxonomy" id="401053"/>
    <lineage>
        <taxon>Bacteria</taxon>
        <taxon>Pseudomonadati</taxon>
        <taxon>Acidobacteriota</taxon>
        <taxon>Terriglobia</taxon>
        <taxon>Terriglobales</taxon>
        <taxon>Acidobacteriaceae</taxon>
        <taxon>Terriglobus</taxon>
    </lineage>
</organism>